<dbReference type="AlphaFoldDB" id="A0A4Z1KGH1"/>
<name>A0A4Z1KGH1_9HELO</name>
<proteinExistence type="predicted"/>
<keyword evidence="2" id="KW-1185">Reference proteome</keyword>
<sequence length="70" mass="8028">MDDGKDQNAGVKRQNCCMSCYDEEVEVYSSKSLNRMKEDNPDQMETNPIEKKVKNKPSVQVVEVVYVINV</sequence>
<protein>
    <submittedName>
        <fullName evidence="1">Uncharacterized protein</fullName>
    </submittedName>
</protein>
<organism evidence="1 2">
    <name type="scientific">Botrytis porri</name>
    <dbReference type="NCBI Taxonomy" id="87229"/>
    <lineage>
        <taxon>Eukaryota</taxon>
        <taxon>Fungi</taxon>
        <taxon>Dikarya</taxon>
        <taxon>Ascomycota</taxon>
        <taxon>Pezizomycotina</taxon>
        <taxon>Leotiomycetes</taxon>
        <taxon>Helotiales</taxon>
        <taxon>Sclerotiniaceae</taxon>
        <taxon>Botrytis</taxon>
    </lineage>
</organism>
<gene>
    <name evidence="1" type="ORF">BPOR_0482g00030</name>
</gene>
<evidence type="ECO:0000313" key="2">
    <source>
        <dbReference type="Proteomes" id="UP000297280"/>
    </source>
</evidence>
<accession>A0A4Z1KGH1</accession>
<evidence type="ECO:0000313" key="1">
    <source>
        <dbReference type="EMBL" id="TGO84638.1"/>
    </source>
</evidence>
<comment type="caution">
    <text evidence="1">The sequence shown here is derived from an EMBL/GenBank/DDBJ whole genome shotgun (WGS) entry which is preliminary data.</text>
</comment>
<reference evidence="1 2" key="1">
    <citation type="submission" date="2017-12" db="EMBL/GenBank/DDBJ databases">
        <title>Comparative genomics of Botrytis spp.</title>
        <authorList>
            <person name="Valero-Jimenez C.A."/>
            <person name="Tapia P."/>
            <person name="Veloso J."/>
            <person name="Silva-Moreno E."/>
            <person name="Staats M."/>
            <person name="Valdes J.H."/>
            <person name="Van Kan J.A.L."/>
        </authorList>
    </citation>
    <scope>NUCLEOTIDE SEQUENCE [LARGE SCALE GENOMIC DNA]</scope>
    <source>
        <strain evidence="1 2">MUCL3349</strain>
    </source>
</reference>
<dbReference type="EMBL" id="PQXO01000481">
    <property type="protein sequence ID" value="TGO84638.1"/>
    <property type="molecule type" value="Genomic_DNA"/>
</dbReference>
<dbReference type="Proteomes" id="UP000297280">
    <property type="component" value="Unassembled WGS sequence"/>
</dbReference>